<evidence type="ECO:0000313" key="7">
    <source>
        <dbReference type="Proteomes" id="UP001150062"/>
    </source>
</evidence>
<keyword evidence="3 5" id="KW-1133">Transmembrane helix</keyword>
<proteinExistence type="predicted"/>
<sequence>MFYITFASTIDLYLAVTASILSLIGSLIIIVLNVRFPDYRKNFFRKLIFILSIYDAILSFLFLIPGDKNQGFCAFQGYAIVWLGSMPAYISLSISIITYLNVSKNWSVFRLKKISNKLHIVSAIVATILTCFTIGFAESVHFPFTNWCFIKGRFMLGAFYFLIWICTIASIVLYIMIVKQIRFVYKTIEQMTNLVDKRRKRDNLKVQMRMSTIPLSLVLTWLIASIRRSREIFFPDSNQNSTLNVLHSLTNPLQGFFDCVVFVAFSSYSRQKLKELVCCKEPQDSQDFTHTTSFDEEERRM</sequence>
<organism evidence="6 7">
    <name type="scientific">Anaeramoeba flamelloides</name>
    <dbReference type="NCBI Taxonomy" id="1746091"/>
    <lineage>
        <taxon>Eukaryota</taxon>
        <taxon>Metamonada</taxon>
        <taxon>Anaeramoebidae</taxon>
        <taxon>Anaeramoeba</taxon>
    </lineage>
</organism>
<feature type="transmembrane region" description="Helical" evidence="5">
    <location>
        <begin position="47"/>
        <end position="66"/>
    </location>
</feature>
<dbReference type="PANTHER" id="PTHR23112:SF0">
    <property type="entry name" value="TRANSMEMBRANE PROTEIN 116"/>
    <property type="match status" value="1"/>
</dbReference>
<accession>A0ABQ8YRM1</accession>
<dbReference type="Proteomes" id="UP001150062">
    <property type="component" value="Unassembled WGS sequence"/>
</dbReference>
<evidence type="ECO:0000256" key="1">
    <source>
        <dbReference type="ARBA" id="ARBA00004141"/>
    </source>
</evidence>
<dbReference type="Gene3D" id="1.20.1070.10">
    <property type="entry name" value="Rhodopsin 7-helix transmembrane proteins"/>
    <property type="match status" value="1"/>
</dbReference>
<feature type="transmembrane region" description="Helical" evidence="5">
    <location>
        <begin position="120"/>
        <end position="137"/>
    </location>
</feature>
<keyword evidence="7" id="KW-1185">Reference proteome</keyword>
<gene>
    <name evidence="6" type="ORF">M0813_18740</name>
</gene>
<reference evidence="6" key="1">
    <citation type="submission" date="2022-08" db="EMBL/GenBank/DDBJ databases">
        <title>Novel sulfate-reducing endosymbionts in the free-living metamonad Anaeramoeba.</title>
        <authorList>
            <person name="Jerlstrom-Hultqvist J."/>
            <person name="Cepicka I."/>
            <person name="Gallot-Lavallee L."/>
            <person name="Salas-Leiva D."/>
            <person name="Curtis B.A."/>
            <person name="Zahonova K."/>
            <person name="Pipaliya S."/>
            <person name="Dacks J."/>
            <person name="Roger A.J."/>
        </authorList>
    </citation>
    <scope>NUCLEOTIDE SEQUENCE</scope>
    <source>
        <strain evidence="6">Schooner1</strain>
    </source>
</reference>
<protein>
    <submittedName>
        <fullName evidence="6">G protein-coupled receptor</fullName>
    </submittedName>
</protein>
<dbReference type="EMBL" id="JAOAOG010000127">
    <property type="protein sequence ID" value="KAJ6247213.1"/>
    <property type="molecule type" value="Genomic_DNA"/>
</dbReference>
<dbReference type="PANTHER" id="PTHR23112">
    <property type="entry name" value="G PROTEIN-COUPLED RECEPTOR 157-RELATED"/>
    <property type="match status" value="1"/>
</dbReference>
<dbReference type="PRINTS" id="PR02001">
    <property type="entry name" value="GCR1CAMPR"/>
</dbReference>
<feature type="transmembrane region" description="Helical" evidence="5">
    <location>
        <begin position="157"/>
        <end position="177"/>
    </location>
</feature>
<dbReference type="SUPFAM" id="SSF81321">
    <property type="entry name" value="Family A G protein-coupled receptor-like"/>
    <property type="match status" value="1"/>
</dbReference>
<feature type="transmembrane region" description="Helical" evidence="5">
    <location>
        <begin position="12"/>
        <end position="35"/>
    </location>
</feature>
<evidence type="ECO:0000256" key="5">
    <source>
        <dbReference type="SAM" id="Phobius"/>
    </source>
</evidence>
<keyword evidence="4 5" id="KW-0472">Membrane</keyword>
<evidence type="ECO:0000313" key="6">
    <source>
        <dbReference type="EMBL" id="KAJ6247213.1"/>
    </source>
</evidence>
<name>A0ABQ8YRM1_9EUKA</name>
<evidence type="ECO:0000256" key="4">
    <source>
        <dbReference type="ARBA" id="ARBA00023136"/>
    </source>
</evidence>
<feature type="transmembrane region" description="Helical" evidence="5">
    <location>
        <begin position="78"/>
        <end position="100"/>
    </location>
</feature>
<dbReference type="InterPro" id="IPR022343">
    <property type="entry name" value="GCR1-cAMP_receptor"/>
</dbReference>
<evidence type="ECO:0000256" key="3">
    <source>
        <dbReference type="ARBA" id="ARBA00022989"/>
    </source>
</evidence>
<evidence type="ECO:0000256" key="2">
    <source>
        <dbReference type="ARBA" id="ARBA00022692"/>
    </source>
</evidence>
<comment type="caution">
    <text evidence="6">The sequence shown here is derived from an EMBL/GenBank/DDBJ whole genome shotgun (WGS) entry which is preliminary data.</text>
</comment>
<keyword evidence="2 5" id="KW-0812">Transmembrane</keyword>
<comment type="subcellular location">
    <subcellularLocation>
        <location evidence="1">Membrane</location>
        <topology evidence="1">Multi-pass membrane protein</topology>
    </subcellularLocation>
</comment>
<keyword evidence="6" id="KW-0675">Receptor</keyword>